<feature type="domain" description="Lipid II isoglutaminyl synthase (glutamine-hydrolyzing) subunit MurT C-terminal" evidence="3">
    <location>
        <begin position="298"/>
        <end position="407"/>
    </location>
</feature>
<dbReference type="Gene3D" id="3.40.1190.10">
    <property type="entry name" value="Mur-like, catalytic domain"/>
    <property type="match status" value="1"/>
</dbReference>
<organism evidence="4 5">
    <name type="scientific">Jatrophihabitans cynanchi</name>
    <dbReference type="NCBI Taxonomy" id="2944128"/>
    <lineage>
        <taxon>Bacteria</taxon>
        <taxon>Bacillati</taxon>
        <taxon>Actinomycetota</taxon>
        <taxon>Actinomycetes</taxon>
        <taxon>Jatrophihabitantales</taxon>
        <taxon>Jatrophihabitantaceae</taxon>
        <taxon>Jatrophihabitans</taxon>
    </lineage>
</organism>
<dbReference type="Pfam" id="PF08245">
    <property type="entry name" value="Mur_ligase_M"/>
    <property type="match status" value="1"/>
</dbReference>
<comment type="catalytic activity">
    <reaction evidence="1">
        <text>beta-D-GlcNAc-(1-&gt;4)-Mur2Ac(oyl-L-Ala-gamma-D-Glu-L-Lys-D-Ala-D-Ala)-di-trans,octa-cis-undecaprenyl diphosphate + ATP = beta-D-GlcNAc-(1-&gt;4)-Mur2Ac(oyl-L-Ala-gamma-D-O-P-Glu-L-Lys-D-Ala-D-Ala)-di-trans,octa-cis-undecaprenyl diphosphate + ADP</text>
        <dbReference type="Rhea" id="RHEA:59488"/>
        <dbReference type="ChEBI" id="CHEBI:30616"/>
        <dbReference type="ChEBI" id="CHEBI:60033"/>
        <dbReference type="ChEBI" id="CHEBI:143132"/>
        <dbReference type="ChEBI" id="CHEBI:456216"/>
    </reaction>
</comment>
<keyword evidence="1" id="KW-0479">Metal-binding</keyword>
<dbReference type="SUPFAM" id="SSF53623">
    <property type="entry name" value="MurD-like peptide ligases, catalytic domain"/>
    <property type="match status" value="1"/>
</dbReference>
<keyword evidence="1" id="KW-0961">Cell wall biogenesis/degradation</keyword>
<dbReference type="EMBL" id="CP097463">
    <property type="protein sequence ID" value="WAX55271.1"/>
    <property type="molecule type" value="Genomic_DNA"/>
</dbReference>
<accession>A0ABY7JRT6</accession>
<gene>
    <name evidence="1" type="primary">murT</name>
    <name evidence="4" type="ORF">M6B22_11995</name>
</gene>
<comment type="function">
    <text evidence="1">The lipid II isoglutaminyl synthase complex catalyzes the formation of alpha-D-isoglutamine in the cell wall lipid II stem peptide. The MurT subunit catalyzes the ATP-dependent amidation of D-glutamate residue of lipid II, converting it to an isoglutamine residue.</text>
</comment>
<dbReference type="HAMAP" id="MF_02214">
    <property type="entry name" value="Lipid_II_synth_MurT"/>
    <property type="match status" value="1"/>
</dbReference>
<dbReference type="InterPro" id="IPR043703">
    <property type="entry name" value="Lipid_II_synth_MurT"/>
</dbReference>
<comment type="catalytic activity">
    <reaction evidence="1">
        <text>beta-D-GlcNAc-(1-&gt;4)-Mur2Ac(oyl-L-Ala-gamma-D-Glu-L-Lys-D-Ala-D-Ala)-di-trans,octa-cis-undecaprenyl diphosphate + L-glutamine + ATP + H2O = beta-D-GlcNAc-(1-&gt;4)-Mur2Ac(oyl-L-Ala-D-isoglutaminyl-L-Lys-D-Ala-D-Ala)-di-trans,octa-cis-undecaprenyl diphosphate + L-glutamate + ADP + phosphate + H(+)</text>
        <dbReference type="Rhea" id="RHEA:57928"/>
        <dbReference type="ChEBI" id="CHEBI:15377"/>
        <dbReference type="ChEBI" id="CHEBI:15378"/>
        <dbReference type="ChEBI" id="CHEBI:29985"/>
        <dbReference type="ChEBI" id="CHEBI:30616"/>
        <dbReference type="ChEBI" id="CHEBI:43474"/>
        <dbReference type="ChEBI" id="CHEBI:58359"/>
        <dbReference type="ChEBI" id="CHEBI:60033"/>
        <dbReference type="ChEBI" id="CHEBI:62233"/>
        <dbReference type="ChEBI" id="CHEBI:456216"/>
        <dbReference type="EC" id="6.3.5.13"/>
    </reaction>
</comment>
<comment type="caution">
    <text evidence="1">Lacks conserved residue(s) required for the propagation of feature annotation.</text>
</comment>
<comment type="catalytic activity">
    <reaction evidence="1">
        <text>beta-D-GlcNAc-(1-&gt;4)-Mur2Ac(oyl-L-Ala-gamma-D-O-P-Glu-L-Lys-D-Ala-D-Ala)-di-trans,octa-cis-undecaprenyl diphosphate + NH4(+) = beta-D-GlcNAc-(1-&gt;4)-Mur2Ac(oyl-L-Ala-D-isoglutaminyl-L-Lys-D-Ala-D-Ala)-di-trans,octa-cis-undecaprenyl diphosphate + phosphate + H(+)</text>
        <dbReference type="Rhea" id="RHEA:57932"/>
        <dbReference type="ChEBI" id="CHEBI:15378"/>
        <dbReference type="ChEBI" id="CHEBI:28938"/>
        <dbReference type="ChEBI" id="CHEBI:43474"/>
        <dbReference type="ChEBI" id="CHEBI:62233"/>
        <dbReference type="ChEBI" id="CHEBI:143132"/>
    </reaction>
</comment>
<evidence type="ECO:0000313" key="5">
    <source>
        <dbReference type="Proteomes" id="UP001164693"/>
    </source>
</evidence>
<dbReference type="InterPro" id="IPR013221">
    <property type="entry name" value="Mur_ligase_cen"/>
</dbReference>
<protein>
    <recommendedName>
        <fullName evidence="1">Lipid II isoglutaminyl synthase (glutamine-hydrolyzing) subunit MurT</fullName>
        <ecNumber evidence="1">6.3.5.13</ecNumber>
    </recommendedName>
</protein>
<dbReference type="PANTHER" id="PTHR23135">
    <property type="entry name" value="MUR LIGASE FAMILY MEMBER"/>
    <property type="match status" value="1"/>
</dbReference>
<feature type="active site" evidence="1">
    <location>
        <position position="334"/>
    </location>
</feature>
<comment type="subunit">
    <text evidence="1">Forms a heterodimer with GatD.</text>
</comment>
<dbReference type="InterPro" id="IPR013564">
    <property type="entry name" value="MurT_C"/>
</dbReference>
<keyword evidence="1" id="KW-0067">ATP-binding</keyword>
<keyword evidence="1" id="KW-0133">Cell shape</keyword>
<dbReference type="GO" id="GO:0016874">
    <property type="term" value="F:ligase activity"/>
    <property type="evidence" value="ECO:0007669"/>
    <property type="project" value="UniProtKB-KW"/>
</dbReference>
<comment type="pathway">
    <text evidence="1">Cell wall biogenesis; peptidoglycan biosynthesis.</text>
</comment>
<proteinExistence type="inferred from homology"/>
<comment type="similarity">
    <text evidence="1">Belongs to the MurCDEF family. MurT subfamily.</text>
</comment>
<keyword evidence="1" id="KW-0573">Peptidoglycan synthesis</keyword>
<dbReference type="EC" id="6.3.5.13" evidence="1"/>
<dbReference type="InterPro" id="IPR036565">
    <property type="entry name" value="Mur-like_cat_sf"/>
</dbReference>
<evidence type="ECO:0000259" key="2">
    <source>
        <dbReference type="Pfam" id="PF08245"/>
    </source>
</evidence>
<keyword evidence="1" id="KW-0547">Nucleotide-binding</keyword>
<keyword evidence="5" id="KW-1185">Reference proteome</keyword>
<evidence type="ECO:0000313" key="4">
    <source>
        <dbReference type="EMBL" id="WAX55271.1"/>
    </source>
</evidence>
<keyword evidence="1 4" id="KW-0436">Ligase</keyword>
<dbReference type="PANTHER" id="PTHR23135:SF7">
    <property type="entry name" value="LIPID II ISOGLUTAMINYL SYNTHASE (GLUTAMINE-HYDROLYZING) SUBUNIT MURT"/>
    <property type="match status" value="1"/>
</dbReference>
<evidence type="ECO:0000256" key="1">
    <source>
        <dbReference type="HAMAP-Rule" id="MF_02214"/>
    </source>
</evidence>
<name>A0ABY7JRT6_9ACTN</name>
<dbReference type="Pfam" id="PF08353">
    <property type="entry name" value="MurT_C"/>
    <property type="match status" value="1"/>
</dbReference>
<reference evidence="4" key="1">
    <citation type="submission" date="2022-05" db="EMBL/GenBank/DDBJ databases">
        <title>Jatrophihabitans sp. SB3-54 whole genome sequence.</title>
        <authorList>
            <person name="Suh M.K."/>
            <person name="Eom M.K."/>
            <person name="Kim J.S."/>
            <person name="Kim H.S."/>
            <person name="Do H.E."/>
            <person name="Shin Y.K."/>
            <person name="Lee J.-S."/>
        </authorList>
    </citation>
    <scope>NUCLEOTIDE SEQUENCE</scope>
    <source>
        <strain evidence="4">SB3-54</strain>
    </source>
</reference>
<dbReference type="RefSeq" id="WP_269441776.1">
    <property type="nucleotide sequence ID" value="NZ_CP097463.1"/>
</dbReference>
<evidence type="ECO:0000259" key="3">
    <source>
        <dbReference type="Pfam" id="PF08353"/>
    </source>
</evidence>
<sequence length="421" mass="45037">MNVLAIWLGKLTLLALRAIGRRGNALPGLVVEKLFPHFLAHAMATLPEGVVVVTGTNGKTTTTKMLATLLGERYRVLTNDTGSNFVRGAITATCEHAGWSGRLPYDVAVFELDEAWAVRFVALVPPRRALLLNVMRDQLDRFGEIDTTAGLLSQVAAATTGHLVLNRDDERVAALAARTSAHVSYYGVAADLRSVFPNDEELYGGEIRVSTLPADAELRALPHDTDPATVLAIGGEIRSVRLRAEGAHNAQNAAGAAAVALTFGLSADEVVSGLTKVEPAFGRGQSFTVDGRRLVLQLVKNPAGFRQSLRTLDTGRSADAVVIAINDEYADGRDVSWLWDVDFAGLDTRAARLSTAGTRAADMAVRLRYDDVTVAEVEADLEKAVRSAVEAAPADGLVVVFSTYTAMWTLHAILQRIGTPT</sequence>
<feature type="domain" description="Mur ligase central" evidence="2">
    <location>
        <begin position="53"/>
        <end position="260"/>
    </location>
</feature>
<dbReference type="Proteomes" id="UP001164693">
    <property type="component" value="Chromosome"/>
</dbReference>